<keyword evidence="3" id="KW-1185">Reference proteome</keyword>
<dbReference type="Proteomes" id="UP000002051">
    <property type="component" value="Chromosome 4"/>
</dbReference>
<dbReference type="EMBL" id="CM001220">
    <property type="protein sequence ID" value="KEH28658.1"/>
    <property type="molecule type" value="Genomic_DNA"/>
</dbReference>
<dbReference type="HOGENOM" id="CLU_2100490_0_0_1"/>
<name>A0A072UHR1_MEDTR</name>
<evidence type="ECO:0000313" key="3">
    <source>
        <dbReference type="Proteomes" id="UP000002051"/>
    </source>
</evidence>
<protein>
    <submittedName>
        <fullName evidence="1 2">Uncharacterized protein</fullName>
    </submittedName>
</protein>
<reference evidence="2" key="3">
    <citation type="submission" date="2015-04" db="UniProtKB">
        <authorList>
            <consortium name="EnsemblPlants"/>
        </authorList>
    </citation>
    <scope>IDENTIFICATION</scope>
    <source>
        <strain evidence="2">cv. Jemalong A17</strain>
    </source>
</reference>
<reference evidence="1 3" key="2">
    <citation type="journal article" date="2014" name="BMC Genomics">
        <title>An improved genome release (version Mt4.0) for the model legume Medicago truncatula.</title>
        <authorList>
            <person name="Tang H."/>
            <person name="Krishnakumar V."/>
            <person name="Bidwell S."/>
            <person name="Rosen B."/>
            <person name="Chan A."/>
            <person name="Zhou S."/>
            <person name="Gentzbittel L."/>
            <person name="Childs K.L."/>
            <person name="Yandell M."/>
            <person name="Gundlach H."/>
            <person name="Mayer K.F."/>
            <person name="Schwartz D.C."/>
            <person name="Town C.D."/>
        </authorList>
    </citation>
    <scope>GENOME REANNOTATION</scope>
    <source>
        <strain evidence="1">A17</strain>
        <strain evidence="2 3">cv. Jemalong A17</strain>
    </source>
</reference>
<sequence length="116" mass="13543">MILAHLDEDGEIGMTIALRLNGYPHKIPTMGRVKPRYHGSETGSGNTHEFNWRWVQVWRWYCSTYSFDTHCHRYGERILPNDGTSTGIERIFTRTRAKNDKVYSAIVASYRLFKFG</sequence>
<gene>
    <name evidence="1" type="ordered locus">MTR_4g008880</name>
</gene>
<proteinExistence type="predicted"/>
<accession>A0A072UHR1</accession>
<reference evidence="1 3" key="1">
    <citation type="journal article" date="2011" name="Nature">
        <title>The Medicago genome provides insight into the evolution of rhizobial symbioses.</title>
        <authorList>
            <person name="Young N.D."/>
            <person name="Debelle F."/>
            <person name="Oldroyd G.E."/>
            <person name="Geurts R."/>
            <person name="Cannon S.B."/>
            <person name="Udvardi M.K."/>
            <person name="Benedito V.A."/>
            <person name="Mayer K.F."/>
            <person name="Gouzy J."/>
            <person name="Schoof H."/>
            <person name="Van de Peer Y."/>
            <person name="Proost S."/>
            <person name="Cook D.R."/>
            <person name="Meyers B.C."/>
            <person name="Spannagl M."/>
            <person name="Cheung F."/>
            <person name="De Mita S."/>
            <person name="Krishnakumar V."/>
            <person name="Gundlach H."/>
            <person name="Zhou S."/>
            <person name="Mudge J."/>
            <person name="Bharti A.K."/>
            <person name="Murray J.D."/>
            <person name="Naoumkina M.A."/>
            <person name="Rosen B."/>
            <person name="Silverstein K.A."/>
            <person name="Tang H."/>
            <person name="Rombauts S."/>
            <person name="Zhao P.X."/>
            <person name="Zhou P."/>
            <person name="Barbe V."/>
            <person name="Bardou P."/>
            <person name="Bechner M."/>
            <person name="Bellec A."/>
            <person name="Berger A."/>
            <person name="Berges H."/>
            <person name="Bidwell S."/>
            <person name="Bisseling T."/>
            <person name="Choisne N."/>
            <person name="Couloux A."/>
            <person name="Denny R."/>
            <person name="Deshpande S."/>
            <person name="Dai X."/>
            <person name="Doyle J.J."/>
            <person name="Dudez A.M."/>
            <person name="Farmer A.D."/>
            <person name="Fouteau S."/>
            <person name="Franken C."/>
            <person name="Gibelin C."/>
            <person name="Gish J."/>
            <person name="Goldstein S."/>
            <person name="Gonzalez A.J."/>
            <person name="Green P.J."/>
            <person name="Hallab A."/>
            <person name="Hartog M."/>
            <person name="Hua A."/>
            <person name="Humphray S.J."/>
            <person name="Jeong D.H."/>
            <person name="Jing Y."/>
            <person name="Jocker A."/>
            <person name="Kenton S.M."/>
            <person name="Kim D.J."/>
            <person name="Klee K."/>
            <person name="Lai H."/>
            <person name="Lang C."/>
            <person name="Lin S."/>
            <person name="Macmil S.L."/>
            <person name="Magdelenat G."/>
            <person name="Matthews L."/>
            <person name="McCorrison J."/>
            <person name="Monaghan E.L."/>
            <person name="Mun J.H."/>
            <person name="Najar F.Z."/>
            <person name="Nicholson C."/>
            <person name="Noirot C."/>
            <person name="O'Bleness M."/>
            <person name="Paule C.R."/>
            <person name="Poulain J."/>
            <person name="Prion F."/>
            <person name="Qin B."/>
            <person name="Qu C."/>
            <person name="Retzel E.F."/>
            <person name="Riddle C."/>
            <person name="Sallet E."/>
            <person name="Samain S."/>
            <person name="Samson N."/>
            <person name="Sanders I."/>
            <person name="Saurat O."/>
            <person name="Scarpelli C."/>
            <person name="Schiex T."/>
            <person name="Segurens B."/>
            <person name="Severin A.J."/>
            <person name="Sherrier D.J."/>
            <person name="Shi R."/>
            <person name="Sims S."/>
            <person name="Singer S.R."/>
            <person name="Sinharoy S."/>
            <person name="Sterck L."/>
            <person name="Viollet A."/>
            <person name="Wang B.B."/>
            <person name="Wang K."/>
            <person name="Wang M."/>
            <person name="Wang X."/>
            <person name="Warfsmann J."/>
            <person name="Weissenbach J."/>
            <person name="White D.D."/>
            <person name="White J.D."/>
            <person name="Wiley G.B."/>
            <person name="Wincker P."/>
            <person name="Xing Y."/>
            <person name="Yang L."/>
            <person name="Yao Z."/>
            <person name="Ying F."/>
            <person name="Zhai J."/>
            <person name="Zhou L."/>
            <person name="Zuber A."/>
            <person name="Denarie J."/>
            <person name="Dixon R.A."/>
            <person name="May G.D."/>
            <person name="Schwartz D.C."/>
            <person name="Rogers J."/>
            <person name="Quetier F."/>
            <person name="Town C.D."/>
            <person name="Roe B.A."/>
        </authorList>
    </citation>
    <scope>NUCLEOTIDE SEQUENCE [LARGE SCALE GENOMIC DNA]</scope>
    <source>
        <strain evidence="1">A17</strain>
        <strain evidence="2 3">cv. Jemalong A17</strain>
    </source>
</reference>
<dbReference type="AlphaFoldDB" id="A0A072UHR1"/>
<evidence type="ECO:0000313" key="2">
    <source>
        <dbReference type="EnsemblPlants" id="KEH28658"/>
    </source>
</evidence>
<organism evidence="1 3">
    <name type="scientific">Medicago truncatula</name>
    <name type="common">Barrel medic</name>
    <name type="synonym">Medicago tribuloides</name>
    <dbReference type="NCBI Taxonomy" id="3880"/>
    <lineage>
        <taxon>Eukaryota</taxon>
        <taxon>Viridiplantae</taxon>
        <taxon>Streptophyta</taxon>
        <taxon>Embryophyta</taxon>
        <taxon>Tracheophyta</taxon>
        <taxon>Spermatophyta</taxon>
        <taxon>Magnoliopsida</taxon>
        <taxon>eudicotyledons</taxon>
        <taxon>Gunneridae</taxon>
        <taxon>Pentapetalae</taxon>
        <taxon>rosids</taxon>
        <taxon>fabids</taxon>
        <taxon>Fabales</taxon>
        <taxon>Fabaceae</taxon>
        <taxon>Papilionoideae</taxon>
        <taxon>50 kb inversion clade</taxon>
        <taxon>NPAAA clade</taxon>
        <taxon>Hologalegina</taxon>
        <taxon>IRL clade</taxon>
        <taxon>Trifolieae</taxon>
        <taxon>Medicago</taxon>
    </lineage>
</organism>
<dbReference type="EnsemblPlants" id="KEH28658">
    <property type="protein sequence ID" value="KEH28658"/>
    <property type="gene ID" value="MTR_4g008880"/>
</dbReference>
<evidence type="ECO:0000313" key="1">
    <source>
        <dbReference type="EMBL" id="KEH28658.1"/>
    </source>
</evidence>